<evidence type="ECO:0000259" key="6">
    <source>
        <dbReference type="Pfam" id="PF22029"/>
    </source>
</evidence>
<dbReference type="SUPFAM" id="SSF88659">
    <property type="entry name" value="Sigma3 and sigma4 domains of RNA polymerase sigma factors"/>
    <property type="match status" value="1"/>
</dbReference>
<dbReference type="eggNOG" id="COG1595">
    <property type="taxonomic scope" value="Bacteria"/>
</dbReference>
<proteinExistence type="inferred from homology"/>
<dbReference type="SUPFAM" id="SSF88946">
    <property type="entry name" value="Sigma2 domain of RNA polymerase sigma factors"/>
    <property type="match status" value="1"/>
</dbReference>
<keyword evidence="3" id="KW-0731">Sigma factor</keyword>
<dbReference type="EMBL" id="AMSI01000013">
    <property type="protein sequence ID" value="EKF40981.1"/>
    <property type="molecule type" value="Genomic_DNA"/>
</dbReference>
<dbReference type="InterPro" id="IPR013325">
    <property type="entry name" value="RNA_pol_sigma_r2"/>
</dbReference>
<dbReference type="InterPro" id="IPR036388">
    <property type="entry name" value="WH-like_DNA-bd_sf"/>
</dbReference>
<dbReference type="PATRIC" id="fig|1231190.3.peg.3611"/>
<dbReference type="NCBIfam" id="TIGR02937">
    <property type="entry name" value="sigma70-ECF"/>
    <property type="match status" value="1"/>
</dbReference>
<dbReference type="STRING" id="721133.SAMN05216176_11210"/>
<evidence type="ECO:0000259" key="5">
    <source>
        <dbReference type="Pfam" id="PF08281"/>
    </source>
</evidence>
<dbReference type="InterPro" id="IPR039425">
    <property type="entry name" value="RNA_pol_sigma-70-like"/>
</dbReference>
<keyword evidence="4" id="KW-0804">Transcription</keyword>
<dbReference type="InterPro" id="IPR014284">
    <property type="entry name" value="RNA_pol_sigma-70_dom"/>
</dbReference>
<gene>
    <name evidence="7" type="ORF">NA8A_17470</name>
</gene>
<evidence type="ECO:0000256" key="2">
    <source>
        <dbReference type="ARBA" id="ARBA00023015"/>
    </source>
</evidence>
<reference evidence="7 8" key="1">
    <citation type="journal article" date="2012" name="J. Bacteriol.">
        <title>Genome Sequence of Nitratireductor indicus Type Strain C115.</title>
        <authorList>
            <person name="Lai Q."/>
            <person name="Li G."/>
            <person name="Yu Z."/>
            <person name="Shao Z."/>
        </authorList>
    </citation>
    <scope>NUCLEOTIDE SEQUENCE [LARGE SCALE GENOMIC DNA]</scope>
    <source>
        <strain evidence="7 8">C115</strain>
    </source>
</reference>
<dbReference type="Pfam" id="PF22029">
    <property type="entry name" value="PhyR_sigma2"/>
    <property type="match status" value="1"/>
</dbReference>
<evidence type="ECO:0000256" key="1">
    <source>
        <dbReference type="ARBA" id="ARBA00010641"/>
    </source>
</evidence>
<dbReference type="AlphaFoldDB" id="K2P0V7"/>
<keyword evidence="8" id="KW-1185">Reference proteome</keyword>
<dbReference type="CDD" id="cd06171">
    <property type="entry name" value="Sigma70_r4"/>
    <property type="match status" value="1"/>
</dbReference>
<dbReference type="InterPro" id="IPR013249">
    <property type="entry name" value="RNA_pol_sigma70_r4_t2"/>
</dbReference>
<comment type="caution">
    <text evidence="7">The sequence shown here is derived from an EMBL/GenBank/DDBJ whole genome shotgun (WGS) entry which is preliminary data.</text>
</comment>
<dbReference type="PANTHER" id="PTHR43133">
    <property type="entry name" value="RNA POLYMERASE ECF-TYPE SIGMA FACTO"/>
    <property type="match status" value="1"/>
</dbReference>
<evidence type="ECO:0000313" key="8">
    <source>
        <dbReference type="Proteomes" id="UP000007374"/>
    </source>
</evidence>
<organism evidence="7 8">
    <name type="scientific">Nitratireductor indicus C115</name>
    <dbReference type="NCBI Taxonomy" id="1231190"/>
    <lineage>
        <taxon>Bacteria</taxon>
        <taxon>Pseudomonadati</taxon>
        <taxon>Pseudomonadota</taxon>
        <taxon>Alphaproteobacteria</taxon>
        <taxon>Hyphomicrobiales</taxon>
        <taxon>Phyllobacteriaceae</taxon>
        <taxon>Nitratireductor</taxon>
    </lineage>
</organism>
<dbReference type="GO" id="GO:0016987">
    <property type="term" value="F:sigma factor activity"/>
    <property type="evidence" value="ECO:0007669"/>
    <property type="project" value="UniProtKB-KW"/>
</dbReference>
<evidence type="ECO:0000256" key="3">
    <source>
        <dbReference type="ARBA" id="ARBA00023082"/>
    </source>
</evidence>
<feature type="domain" description="RNA polymerase sigma factor 70 region 4 type 2" evidence="5">
    <location>
        <begin position="104"/>
        <end position="153"/>
    </location>
</feature>
<comment type="similarity">
    <text evidence="1">Belongs to the sigma-70 factor family. ECF subfamily.</text>
</comment>
<evidence type="ECO:0000256" key="4">
    <source>
        <dbReference type="ARBA" id="ARBA00023163"/>
    </source>
</evidence>
<dbReference type="Gene3D" id="1.10.10.10">
    <property type="entry name" value="Winged helix-like DNA-binding domain superfamily/Winged helix DNA-binding domain"/>
    <property type="match status" value="1"/>
</dbReference>
<sequence length="168" mass="19021">MSFFLDEMEACVPALRRYARALTHDRDRADDLVQDCLERAIRKSSLWRPTGPLRAWLFRILLNLHRNEIRRDRRTPAAFPIDALPLEPPSPAAQTDRLALADTARAMQKLSIEQREALLLVALEGMSYAEAAGVLDIPVGTLMSRVGRARENLRSLTENGQPHLRSIK</sequence>
<dbReference type="InterPro" id="IPR053866">
    <property type="entry name" value="PhyR_sigma2"/>
</dbReference>
<dbReference type="PANTHER" id="PTHR43133:SF25">
    <property type="entry name" value="RNA POLYMERASE SIGMA FACTOR RFAY-RELATED"/>
    <property type="match status" value="1"/>
</dbReference>
<dbReference type="Pfam" id="PF08281">
    <property type="entry name" value="Sigma70_r4_2"/>
    <property type="match status" value="1"/>
</dbReference>
<protein>
    <submittedName>
        <fullName evidence="7">ECF subfamily RNA polymerase sigma-24 factor</fullName>
    </submittedName>
</protein>
<dbReference type="RefSeq" id="WP_009451696.1">
    <property type="nucleotide sequence ID" value="NZ_AMSI01000013.1"/>
</dbReference>
<keyword evidence="2" id="KW-0805">Transcription regulation</keyword>
<dbReference type="InterPro" id="IPR013324">
    <property type="entry name" value="RNA_pol_sigma_r3/r4-like"/>
</dbReference>
<dbReference type="GO" id="GO:0006352">
    <property type="term" value="P:DNA-templated transcription initiation"/>
    <property type="evidence" value="ECO:0007669"/>
    <property type="project" value="InterPro"/>
</dbReference>
<dbReference type="Proteomes" id="UP000007374">
    <property type="component" value="Unassembled WGS sequence"/>
</dbReference>
<dbReference type="OrthoDB" id="9797134at2"/>
<evidence type="ECO:0000313" key="7">
    <source>
        <dbReference type="EMBL" id="EKF40981.1"/>
    </source>
</evidence>
<name>K2P0V7_9HYPH</name>
<accession>K2P0V7</accession>
<dbReference type="GO" id="GO:0003677">
    <property type="term" value="F:DNA binding"/>
    <property type="evidence" value="ECO:0007669"/>
    <property type="project" value="InterPro"/>
</dbReference>
<dbReference type="Gene3D" id="1.10.1740.10">
    <property type="match status" value="1"/>
</dbReference>
<feature type="domain" description="PhyR sigma2" evidence="6">
    <location>
        <begin position="9"/>
        <end position="61"/>
    </location>
</feature>